<evidence type="ECO:0000313" key="3">
    <source>
        <dbReference type="Proteomes" id="UP001569428"/>
    </source>
</evidence>
<name>A0ABV4NVF8_9GAMM</name>
<evidence type="ECO:0008006" key="4">
    <source>
        <dbReference type="Google" id="ProtNLM"/>
    </source>
</evidence>
<feature type="compositionally biased region" description="Pro residues" evidence="1">
    <location>
        <begin position="48"/>
        <end position="61"/>
    </location>
</feature>
<keyword evidence="3" id="KW-1185">Reference proteome</keyword>
<proteinExistence type="predicted"/>
<accession>A0ABV4NVF8</accession>
<protein>
    <recommendedName>
        <fullName evidence="4">Lipoprotein</fullName>
    </recommendedName>
</protein>
<evidence type="ECO:0000313" key="2">
    <source>
        <dbReference type="EMBL" id="MFA0809739.1"/>
    </source>
</evidence>
<dbReference type="RefSeq" id="WP_371837355.1">
    <property type="nucleotide sequence ID" value="NZ_JBGMEK010000003.1"/>
</dbReference>
<comment type="caution">
    <text evidence="2">The sequence shown here is derived from an EMBL/GenBank/DDBJ whole genome shotgun (WGS) entry which is preliminary data.</text>
</comment>
<dbReference type="Proteomes" id="UP001569428">
    <property type="component" value="Unassembled WGS sequence"/>
</dbReference>
<evidence type="ECO:0000256" key="1">
    <source>
        <dbReference type="SAM" id="MobiDB-lite"/>
    </source>
</evidence>
<feature type="region of interest" description="Disordered" evidence="1">
    <location>
        <begin position="39"/>
        <end position="61"/>
    </location>
</feature>
<sequence>MTTPILTLSSKKGLSNTLKTILTFPVLLSACSGEGTGGDYVTKSSPAQPTPTIPPCEPRAPPSTITRRGVFDEIFENLPKITVSIVDTKYITGQVNDNEFNIEVNSGHDDELATFTAKNFISTHWNFTLQSYAGSF</sequence>
<organism evidence="2 3">
    <name type="scientific">Microbulbifer epialgicus</name>
    <dbReference type="NCBI Taxonomy" id="393907"/>
    <lineage>
        <taxon>Bacteria</taxon>
        <taxon>Pseudomonadati</taxon>
        <taxon>Pseudomonadota</taxon>
        <taxon>Gammaproteobacteria</taxon>
        <taxon>Cellvibrionales</taxon>
        <taxon>Microbulbiferaceae</taxon>
        <taxon>Microbulbifer</taxon>
    </lineage>
</organism>
<gene>
    <name evidence="2" type="ORF">ACCI49_02310</name>
</gene>
<reference evidence="2 3" key="1">
    <citation type="submission" date="2024-08" db="EMBL/GenBank/DDBJ databases">
        <authorList>
            <person name="Ishaq N."/>
        </authorList>
    </citation>
    <scope>NUCLEOTIDE SEQUENCE [LARGE SCALE GENOMIC DNA]</scope>
    <source>
        <strain evidence="2 3">DSM 18651</strain>
    </source>
</reference>
<dbReference type="EMBL" id="JBGMEK010000003">
    <property type="protein sequence ID" value="MFA0809739.1"/>
    <property type="molecule type" value="Genomic_DNA"/>
</dbReference>